<comment type="subcellular location">
    <subcellularLocation>
        <location evidence="1">Cell membrane</location>
        <topology evidence="1">Multi-pass membrane protein</topology>
    </subcellularLocation>
</comment>
<feature type="transmembrane region" description="Helical" evidence="8">
    <location>
        <begin position="90"/>
        <end position="110"/>
    </location>
</feature>
<feature type="transmembrane region" description="Helical" evidence="8">
    <location>
        <begin position="317"/>
        <end position="337"/>
    </location>
</feature>
<keyword evidence="7 8" id="KW-0472">Membrane</keyword>
<evidence type="ECO:0000256" key="4">
    <source>
        <dbReference type="ARBA" id="ARBA00022475"/>
    </source>
</evidence>
<feature type="transmembrane region" description="Helical" evidence="8">
    <location>
        <begin position="290"/>
        <end position="311"/>
    </location>
</feature>
<comment type="similarity">
    <text evidence="2">Belongs to the major facilitator superfamily.</text>
</comment>
<feature type="transmembrane region" description="Helical" evidence="8">
    <location>
        <begin position="59"/>
        <end position="78"/>
    </location>
</feature>
<evidence type="ECO:0000256" key="8">
    <source>
        <dbReference type="SAM" id="Phobius"/>
    </source>
</evidence>
<dbReference type="CDD" id="cd17324">
    <property type="entry name" value="MFS_NepI_like"/>
    <property type="match status" value="1"/>
</dbReference>
<dbReference type="PANTHER" id="PTHR43271">
    <property type="entry name" value="BLL2771 PROTEIN"/>
    <property type="match status" value="1"/>
</dbReference>
<dbReference type="GO" id="GO:0005886">
    <property type="term" value="C:plasma membrane"/>
    <property type="evidence" value="ECO:0007669"/>
    <property type="project" value="UniProtKB-SubCell"/>
</dbReference>
<feature type="transmembrane region" description="Helical" evidence="8">
    <location>
        <begin position="349"/>
        <end position="368"/>
    </location>
</feature>
<dbReference type="Gene3D" id="1.20.1250.20">
    <property type="entry name" value="MFS general substrate transporter like domains"/>
    <property type="match status" value="1"/>
</dbReference>
<dbReference type="Proteomes" id="UP000064939">
    <property type="component" value="Chromosome"/>
</dbReference>
<feature type="transmembrane region" description="Helical" evidence="8">
    <location>
        <begin position="21"/>
        <end position="39"/>
    </location>
</feature>
<evidence type="ECO:0000256" key="6">
    <source>
        <dbReference type="ARBA" id="ARBA00022989"/>
    </source>
</evidence>
<keyword evidence="3" id="KW-0813">Transport</keyword>
<evidence type="ECO:0000259" key="9">
    <source>
        <dbReference type="PROSITE" id="PS50850"/>
    </source>
</evidence>
<evidence type="ECO:0000313" key="10">
    <source>
        <dbReference type="EMBL" id="ALH95142.1"/>
    </source>
</evidence>
<dbReference type="AlphaFoldDB" id="A0A0N9W0U5"/>
<evidence type="ECO:0000256" key="2">
    <source>
        <dbReference type="ARBA" id="ARBA00008335"/>
    </source>
</evidence>
<evidence type="ECO:0000256" key="5">
    <source>
        <dbReference type="ARBA" id="ARBA00022692"/>
    </source>
</evidence>
<dbReference type="RefSeq" id="WP_054581036.1">
    <property type="nucleotide sequence ID" value="NZ_CP012808.1"/>
</dbReference>
<feature type="transmembrane region" description="Helical" evidence="8">
    <location>
        <begin position="170"/>
        <end position="192"/>
    </location>
</feature>
<dbReference type="InterPro" id="IPR005829">
    <property type="entry name" value="Sugar_transporter_CS"/>
</dbReference>
<sequence length="406" mass="44893">MQDSKQSNNYIEYGTKSFKSVLFCLFLAGFSIFSSLYCVQPMMPILADFFNVSATHSSFPLSISTIALAFGLLITGFISDKFGRKSIMTVALLSVALLLLISACLPYWSLFLITRIFVGLAVSGVAAVAMTYIGEEIAKKDIGLAIGLYISGTAIGGMGGRFIAGVLVDFVSWQTATIVIGLINLFIALIFYKKLPASQHFKRYSFKFSRFSSSFIDNLKDSKLKLLFLQGFILMGCFVSIFNYMSFHLLDSPFNLSQAWIGCLSVVYLAGIYSAPRAAAWGRKWGRHSILPWMLVGMIMGILLMFSNLLFVVSIGLLIFTFAFFAGHSTASSWVSIQALRYKAVGSSLYLFSYYLGSSILGSLSGIVWEYGKWNGLLFFIIILLLLGLLIAWKLKQLTVNEQRSA</sequence>
<dbReference type="PANTHER" id="PTHR43271:SF1">
    <property type="entry name" value="INNER MEMBRANE TRANSPORT PROTEIN YNFM"/>
    <property type="match status" value="1"/>
</dbReference>
<proteinExistence type="inferred from homology"/>
<keyword evidence="4" id="KW-1003">Cell membrane</keyword>
<dbReference type="PROSITE" id="PS50850">
    <property type="entry name" value="MFS"/>
    <property type="match status" value="1"/>
</dbReference>
<evidence type="ECO:0000256" key="1">
    <source>
        <dbReference type="ARBA" id="ARBA00004651"/>
    </source>
</evidence>
<gene>
    <name evidence="10" type="ORF">AOY20_06110</name>
</gene>
<feature type="transmembrane region" description="Helical" evidence="8">
    <location>
        <begin position="116"/>
        <end position="134"/>
    </location>
</feature>
<feature type="transmembrane region" description="Helical" evidence="8">
    <location>
        <begin position="259"/>
        <end position="278"/>
    </location>
</feature>
<dbReference type="SUPFAM" id="SSF103473">
    <property type="entry name" value="MFS general substrate transporter"/>
    <property type="match status" value="1"/>
</dbReference>
<keyword evidence="11" id="KW-1185">Reference proteome</keyword>
<dbReference type="InterPro" id="IPR020846">
    <property type="entry name" value="MFS_dom"/>
</dbReference>
<dbReference type="OrthoDB" id="63984at2"/>
<protein>
    <recommendedName>
        <fullName evidence="9">Major facilitator superfamily (MFS) profile domain-containing protein</fullName>
    </recommendedName>
</protein>
<organism evidence="10 11">
    <name type="scientific">Acinetobacter equi</name>
    <dbReference type="NCBI Taxonomy" id="1324350"/>
    <lineage>
        <taxon>Bacteria</taxon>
        <taxon>Pseudomonadati</taxon>
        <taxon>Pseudomonadota</taxon>
        <taxon>Gammaproteobacteria</taxon>
        <taxon>Moraxellales</taxon>
        <taxon>Moraxellaceae</taxon>
        <taxon>Acinetobacter</taxon>
    </lineage>
</organism>
<dbReference type="PROSITE" id="PS00216">
    <property type="entry name" value="SUGAR_TRANSPORT_1"/>
    <property type="match status" value="1"/>
</dbReference>
<dbReference type="InterPro" id="IPR011701">
    <property type="entry name" value="MFS"/>
</dbReference>
<dbReference type="KEGG" id="aei:AOY20_06110"/>
<evidence type="ECO:0000313" key="11">
    <source>
        <dbReference type="Proteomes" id="UP000064939"/>
    </source>
</evidence>
<feature type="transmembrane region" description="Helical" evidence="8">
    <location>
        <begin position="146"/>
        <end position="164"/>
    </location>
</feature>
<evidence type="ECO:0000256" key="3">
    <source>
        <dbReference type="ARBA" id="ARBA00022448"/>
    </source>
</evidence>
<reference evidence="10 11" key="1">
    <citation type="journal article" date="2015" name="Int. J. Syst. Evol. Microbiol.">
        <title>Acinetobacter equi sp. nov. isolated from horse faeces.</title>
        <authorList>
            <person name="Poppel M.T."/>
            <person name="Skiebe E."/>
            <person name="Laue M."/>
            <person name="Bergmann H."/>
            <person name="Ebersberger I."/>
            <person name="Garn T."/>
            <person name="Fruth A."/>
            <person name="Baumgardt S."/>
            <person name="Busse H.J."/>
            <person name="Wilharm G."/>
        </authorList>
    </citation>
    <scope>NUCLEOTIDE SEQUENCE [LARGE SCALE GENOMIC DNA]</scope>
    <source>
        <strain evidence="10 11">114</strain>
    </source>
</reference>
<dbReference type="InterPro" id="IPR036259">
    <property type="entry name" value="MFS_trans_sf"/>
</dbReference>
<keyword evidence="6 8" id="KW-1133">Transmembrane helix</keyword>
<dbReference type="GO" id="GO:0022857">
    <property type="term" value="F:transmembrane transporter activity"/>
    <property type="evidence" value="ECO:0007669"/>
    <property type="project" value="InterPro"/>
</dbReference>
<feature type="transmembrane region" description="Helical" evidence="8">
    <location>
        <begin position="374"/>
        <end position="395"/>
    </location>
</feature>
<evidence type="ECO:0000256" key="7">
    <source>
        <dbReference type="ARBA" id="ARBA00023136"/>
    </source>
</evidence>
<dbReference type="EMBL" id="CP012808">
    <property type="protein sequence ID" value="ALH95142.1"/>
    <property type="molecule type" value="Genomic_DNA"/>
</dbReference>
<feature type="transmembrane region" description="Helical" evidence="8">
    <location>
        <begin position="226"/>
        <end position="247"/>
    </location>
</feature>
<accession>A0A0N9W0U5</accession>
<feature type="domain" description="Major facilitator superfamily (MFS) profile" evidence="9">
    <location>
        <begin position="21"/>
        <end position="400"/>
    </location>
</feature>
<dbReference type="Pfam" id="PF07690">
    <property type="entry name" value="MFS_1"/>
    <property type="match status" value="1"/>
</dbReference>
<keyword evidence="5 8" id="KW-0812">Transmembrane</keyword>
<name>A0A0N9W0U5_9GAMM</name>